<evidence type="ECO:0000313" key="5">
    <source>
        <dbReference type="Proteomes" id="UP000193553"/>
    </source>
</evidence>
<dbReference type="InterPro" id="IPR002347">
    <property type="entry name" value="SDR_fam"/>
</dbReference>
<keyword evidence="3" id="KW-0812">Transmembrane</keyword>
<dbReference type="GO" id="GO:0016491">
    <property type="term" value="F:oxidoreductase activity"/>
    <property type="evidence" value="ECO:0007669"/>
    <property type="project" value="UniProtKB-KW"/>
</dbReference>
<dbReference type="InterPro" id="IPR036291">
    <property type="entry name" value="NAD(P)-bd_dom_sf"/>
</dbReference>
<dbReference type="PANTHER" id="PTHR44196:SF1">
    <property type="entry name" value="DEHYDROGENASE_REDUCTASE SDR FAMILY MEMBER 7B"/>
    <property type="match status" value="1"/>
</dbReference>
<dbReference type="EMBL" id="NAFI01000190">
    <property type="protein sequence ID" value="OSJ01705.1"/>
    <property type="molecule type" value="Genomic_DNA"/>
</dbReference>
<dbReference type="InterPro" id="IPR020904">
    <property type="entry name" value="Sc_DH/Rdtase_CS"/>
</dbReference>
<reference evidence="4 5" key="1">
    <citation type="submission" date="2017-03" db="EMBL/GenBank/DDBJ databases">
        <title>Whole genome sequences of fourteen strains of Bradyrhizobium canariense and one strain of Bradyrhizobium japonicum isolated from Lupinus (Papilionoideae: Genisteae) species in Algeria.</title>
        <authorList>
            <person name="Crovadore J."/>
            <person name="Chekireb D."/>
            <person name="Brachmann A."/>
            <person name="Chablais R."/>
            <person name="Cochard B."/>
            <person name="Lefort F."/>
        </authorList>
    </citation>
    <scope>NUCLEOTIDE SEQUENCE [LARGE SCALE GENOMIC DNA]</scope>
    <source>
        <strain evidence="4 5">UBMA195</strain>
    </source>
</reference>
<dbReference type="NCBIfam" id="NF004792">
    <property type="entry name" value="PRK06139.1"/>
    <property type="match status" value="1"/>
</dbReference>
<keyword evidence="3" id="KW-1133">Transmembrane helix</keyword>
<dbReference type="PRINTS" id="PR00081">
    <property type="entry name" value="GDHRDH"/>
</dbReference>
<keyword evidence="2" id="KW-0560">Oxidoreductase</keyword>
<dbReference type="InterPro" id="IPR025638">
    <property type="entry name" value="DUF4336"/>
</dbReference>
<dbReference type="PRINTS" id="PR00080">
    <property type="entry name" value="SDRFAMILY"/>
</dbReference>
<dbReference type="Pfam" id="PF00106">
    <property type="entry name" value="adh_short"/>
    <property type="match status" value="1"/>
</dbReference>
<dbReference type="AlphaFoldDB" id="A0A1X3FMR2"/>
<evidence type="ECO:0000256" key="3">
    <source>
        <dbReference type="SAM" id="Phobius"/>
    </source>
</evidence>
<evidence type="ECO:0000256" key="2">
    <source>
        <dbReference type="ARBA" id="ARBA00023002"/>
    </source>
</evidence>
<dbReference type="Proteomes" id="UP000193553">
    <property type="component" value="Unassembled WGS sequence"/>
</dbReference>
<proteinExistence type="inferred from homology"/>
<dbReference type="SUPFAM" id="SSF56281">
    <property type="entry name" value="Metallo-hydrolase/oxidoreductase"/>
    <property type="match status" value="1"/>
</dbReference>
<accession>A0A1X3FMR2</accession>
<dbReference type="Gene3D" id="3.40.50.720">
    <property type="entry name" value="NAD(P)-binding Rossmann-like Domain"/>
    <property type="match status" value="1"/>
</dbReference>
<dbReference type="PROSITE" id="PS00061">
    <property type="entry name" value="ADH_SHORT"/>
    <property type="match status" value="1"/>
</dbReference>
<dbReference type="OrthoDB" id="450111at2"/>
<dbReference type="InterPro" id="IPR036866">
    <property type="entry name" value="RibonucZ/Hydroxyglut_hydro"/>
</dbReference>
<name>A0A1X3FMR2_9BRAD</name>
<keyword evidence="3" id="KW-0472">Membrane</keyword>
<feature type="transmembrane region" description="Helical" evidence="3">
    <location>
        <begin position="553"/>
        <end position="575"/>
    </location>
</feature>
<dbReference type="PANTHER" id="PTHR44196">
    <property type="entry name" value="DEHYDROGENASE/REDUCTASE SDR FAMILY MEMBER 7B"/>
    <property type="match status" value="1"/>
</dbReference>
<protein>
    <submittedName>
        <fullName evidence="4">Oxidoreductase</fullName>
    </submittedName>
</protein>
<dbReference type="GO" id="GO:0016020">
    <property type="term" value="C:membrane"/>
    <property type="evidence" value="ECO:0007669"/>
    <property type="project" value="TreeGrafter"/>
</dbReference>
<evidence type="ECO:0000256" key="1">
    <source>
        <dbReference type="ARBA" id="ARBA00006484"/>
    </source>
</evidence>
<sequence length="608" mass="65259">MQSSDATLSTARLSRATDDIWVVDDAPISAAGLKLPVRMTVIRLSNGDLVLHSPVRHSPTLRGELERLGPIRYLLAPNIAHWMFLSDWQRELPQVTTFAARGLSARRQVRAARIHIDRELGEATPEEWRADLEAVSVNAPMFSEIELFDKRSRTLILTDLVQNLDPDDLSASNEAAANLLGISKPNGTAPVYLRLLLRLGGRSVRSAAERLIRLSPERVIFAHGDWFEADGTERLRRSLHWLLPAGDSGSEPRQMTGTRVVITGASSGIGRAAALAFAGKGASVVLAARRAEVLTNLSAECEALGGRALAIPTDVTDAEAVQRLAREAEDALGGIDVWINNAGTGVFGAYQDADIALHRRTIEVNLLGTMHGAFAVLPIFLRQNRGILINNISLGGWAPTPFAAAYAASKFGLRGFTASLRQELRAHRNIHVCGVFPAMVDTPGFVHGANMSGRTLDPGPLLYQAEDVAETFVSLVRAPQDEVAVGWPARAGQIAYAMAPQITENILGVAFRYLLSRARPAKSSEGTMIEAGPQGTSIDGGWLSRKQLPPAGVISQGLAALGLAAGVALLASAVARRAGRSGQGVAKHKHVLPRQITAARRPARNRRV</sequence>
<comment type="similarity">
    <text evidence="1">Belongs to the short-chain dehydrogenases/reductases (SDR) family.</text>
</comment>
<organism evidence="4 5">
    <name type="scientific">Bradyrhizobium canariense</name>
    <dbReference type="NCBI Taxonomy" id="255045"/>
    <lineage>
        <taxon>Bacteria</taxon>
        <taxon>Pseudomonadati</taxon>
        <taxon>Pseudomonadota</taxon>
        <taxon>Alphaproteobacteria</taxon>
        <taxon>Hyphomicrobiales</taxon>
        <taxon>Nitrobacteraceae</taxon>
        <taxon>Bradyrhizobium</taxon>
    </lineage>
</organism>
<dbReference type="Pfam" id="PF14234">
    <property type="entry name" value="DUF4336"/>
    <property type="match status" value="1"/>
</dbReference>
<dbReference type="RefSeq" id="WP_085360976.1">
    <property type="nucleotide sequence ID" value="NZ_NAFD01000186.1"/>
</dbReference>
<comment type="caution">
    <text evidence="4">The sequence shown here is derived from an EMBL/GenBank/DDBJ whole genome shotgun (WGS) entry which is preliminary data.</text>
</comment>
<gene>
    <name evidence="4" type="ORF">BSZ18_38535</name>
</gene>
<evidence type="ECO:0000313" key="4">
    <source>
        <dbReference type="EMBL" id="OSJ01705.1"/>
    </source>
</evidence>
<dbReference type="SUPFAM" id="SSF51735">
    <property type="entry name" value="NAD(P)-binding Rossmann-fold domains"/>
    <property type="match status" value="1"/>
</dbReference>